<dbReference type="PANTHER" id="PTHR43116:SF3">
    <property type="entry name" value="CLASS I PEPTIDE CHAIN RELEASE FACTOR"/>
    <property type="match status" value="1"/>
</dbReference>
<comment type="similarity">
    <text evidence="1">Belongs to the prokaryotic/mitochondrial release factor family.</text>
</comment>
<protein>
    <recommendedName>
        <fullName evidence="3">Prokaryotic-type class I peptide chain release factors domain-containing protein</fullName>
    </recommendedName>
</protein>
<dbReference type="Gene3D" id="3.30.70.1660">
    <property type="match status" value="1"/>
</dbReference>
<dbReference type="GO" id="GO:0003747">
    <property type="term" value="F:translation release factor activity"/>
    <property type="evidence" value="ECO:0007669"/>
    <property type="project" value="InterPro"/>
</dbReference>
<feature type="non-terminal residue" evidence="4">
    <location>
        <position position="196"/>
    </location>
</feature>
<comment type="caution">
    <text evidence="4">The sequence shown here is derived from an EMBL/GenBank/DDBJ whole genome shotgun (WGS) entry which is preliminary data.</text>
</comment>
<evidence type="ECO:0000259" key="3">
    <source>
        <dbReference type="PROSITE" id="PS00745"/>
    </source>
</evidence>
<evidence type="ECO:0000313" key="4">
    <source>
        <dbReference type="EMBL" id="KAJ3047250.1"/>
    </source>
</evidence>
<dbReference type="InterPro" id="IPR005139">
    <property type="entry name" value="PCRF"/>
</dbReference>
<name>A0AAD5S5W3_9FUNG</name>
<dbReference type="PANTHER" id="PTHR43116">
    <property type="entry name" value="PEPTIDE CHAIN RELEASE FACTOR 2"/>
    <property type="match status" value="1"/>
</dbReference>
<evidence type="ECO:0000256" key="1">
    <source>
        <dbReference type="ARBA" id="ARBA00010835"/>
    </source>
</evidence>
<sequence>MIDEISGEIAGLKSATLQINGEYAYGWCKHEGGVHRFVRVSPFDANAKRHTSFVSVQVYPSFESNNPSLKDIDINTGDLKVETMRAQGAGGQHVNKTESAIRITHVPTGIVVACQMERSQHRNREVAMQMLRAKIYERHVRAQALAKANQHASLGDMGWGAQIRTYVMQPYQMIKDLRTGYERGDVQNVLDGDLMG</sequence>
<evidence type="ECO:0000256" key="2">
    <source>
        <dbReference type="ARBA" id="ARBA00022917"/>
    </source>
</evidence>
<feature type="domain" description="Prokaryotic-type class I peptide chain release factors" evidence="3">
    <location>
        <begin position="85"/>
        <end position="101"/>
    </location>
</feature>
<dbReference type="FunFam" id="3.30.160.20:FF:000004">
    <property type="entry name" value="Peptide chain release factor 1"/>
    <property type="match status" value="1"/>
</dbReference>
<accession>A0AAD5S5W3</accession>
<dbReference type="Gene3D" id="3.30.160.20">
    <property type="match status" value="1"/>
</dbReference>
<keyword evidence="2" id="KW-0648">Protein biosynthesis</keyword>
<dbReference type="Pfam" id="PF03462">
    <property type="entry name" value="PCRF"/>
    <property type="match status" value="1"/>
</dbReference>
<organism evidence="4 5">
    <name type="scientific">Rhizophlyctis rosea</name>
    <dbReference type="NCBI Taxonomy" id="64517"/>
    <lineage>
        <taxon>Eukaryota</taxon>
        <taxon>Fungi</taxon>
        <taxon>Fungi incertae sedis</taxon>
        <taxon>Chytridiomycota</taxon>
        <taxon>Chytridiomycota incertae sedis</taxon>
        <taxon>Chytridiomycetes</taxon>
        <taxon>Rhizophlyctidales</taxon>
        <taxon>Rhizophlyctidaceae</taxon>
        <taxon>Rhizophlyctis</taxon>
    </lineage>
</organism>
<reference evidence="4" key="1">
    <citation type="submission" date="2020-05" db="EMBL/GenBank/DDBJ databases">
        <title>Phylogenomic resolution of chytrid fungi.</title>
        <authorList>
            <person name="Stajich J.E."/>
            <person name="Amses K."/>
            <person name="Simmons R."/>
            <person name="Seto K."/>
            <person name="Myers J."/>
            <person name="Bonds A."/>
            <person name="Quandt C.A."/>
            <person name="Barry K."/>
            <person name="Liu P."/>
            <person name="Grigoriev I."/>
            <person name="Longcore J.E."/>
            <person name="James T.Y."/>
        </authorList>
    </citation>
    <scope>NUCLEOTIDE SEQUENCE</scope>
    <source>
        <strain evidence="4">JEL0318</strain>
    </source>
</reference>
<dbReference type="GO" id="GO:0032543">
    <property type="term" value="P:mitochondrial translation"/>
    <property type="evidence" value="ECO:0007669"/>
    <property type="project" value="UniProtKB-ARBA"/>
</dbReference>
<dbReference type="GO" id="GO:0005739">
    <property type="term" value="C:mitochondrion"/>
    <property type="evidence" value="ECO:0007669"/>
    <property type="project" value="GOC"/>
</dbReference>
<dbReference type="PROSITE" id="PS00745">
    <property type="entry name" value="RF_PROK_I"/>
    <property type="match status" value="1"/>
</dbReference>
<dbReference type="Proteomes" id="UP001212841">
    <property type="component" value="Unassembled WGS sequence"/>
</dbReference>
<keyword evidence="5" id="KW-1185">Reference proteome</keyword>
<gene>
    <name evidence="4" type="ORF">HK097_011709</name>
</gene>
<dbReference type="EMBL" id="JADGJD010000999">
    <property type="protein sequence ID" value="KAJ3047250.1"/>
    <property type="molecule type" value="Genomic_DNA"/>
</dbReference>
<dbReference type="AlphaFoldDB" id="A0AAD5S5W3"/>
<dbReference type="Pfam" id="PF00472">
    <property type="entry name" value="RF-1"/>
    <property type="match status" value="1"/>
</dbReference>
<dbReference type="SUPFAM" id="SSF75620">
    <property type="entry name" value="Release factor"/>
    <property type="match status" value="1"/>
</dbReference>
<dbReference type="InterPro" id="IPR000352">
    <property type="entry name" value="Pep_chain_release_fac_I"/>
</dbReference>
<proteinExistence type="inferred from homology"/>
<dbReference type="InterPro" id="IPR045853">
    <property type="entry name" value="Pep_chain_release_fac_I_sf"/>
</dbReference>
<evidence type="ECO:0000313" key="5">
    <source>
        <dbReference type="Proteomes" id="UP001212841"/>
    </source>
</evidence>